<name>A0ACB8IHZ2_CITSI</name>
<gene>
    <name evidence="1" type="ORF">KPL71_023297</name>
</gene>
<evidence type="ECO:0000313" key="1">
    <source>
        <dbReference type="EMBL" id="KAH9696731.1"/>
    </source>
</evidence>
<accession>A0ACB8IHZ2</accession>
<comment type="caution">
    <text evidence="1">The sequence shown here is derived from an EMBL/GenBank/DDBJ whole genome shotgun (WGS) entry which is preliminary data.</text>
</comment>
<sequence length="524" mass="58895">MQEELTALYQNQTWSLVPRPPDTNVVGSKWVYKIKHKEDGSIDRFKARLVAKGFTQIPGVDFAETFSPVVKHTTIRLVLALAVRSCWVLKQLDVRNAFLHGHLKEDVYMEQPPGFIDSSKPSYVSDTSLFTLHKPNITIFILIYVDDVIITGNNSTVIQDIITTLGYQFAFKDLGKLSYFLGIEIKYFNKGIFLSQAKYTTDLLAKAKMENCTPISTPMAVKEVISPTDHEPVNPTEYRTLVGSLQYLTFSRPDITHAVNRVRQHFQNPTKADLRAVKRILRYLKGTLDFGLRYLSQSSNHVYAFSDSDWAGCKETRRSTTGYCVYLGANCVSWSSKKQTTIARSSAEAEYCAIASAAAELTWITFLLHDLGIPIHQPPTLLCDNLSAVYLTKNPAFHARTKHIELNFHFVRENVSQGLLITTHISSAKQVADIFTKPLPKAMFSTFRYKLGIHSMAIPSLRGADKSTNPNIPNQPETQMATCSTNPNIPNQPETHVATCSAIDKTVMAKDHYPRYSTILNQSD</sequence>
<dbReference type="EMBL" id="CM039177">
    <property type="protein sequence ID" value="KAH9696731.1"/>
    <property type="molecule type" value="Genomic_DNA"/>
</dbReference>
<organism evidence="1 2">
    <name type="scientific">Citrus sinensis</name>
    <name type="common">Sweet orange</name>
    <name type="synonym">Citrus aurantium var. sinensis</name>
    <dbReference type="NCBI Taxonomy" id="2711"/>
    <lineage>
        <taxon>Eukaryota</taxon>
        <taxon>Viridiplantae</taxon>
        <taxon>Streptophyta</taxon>
        <taxon>Embryophyta</taxon>
        <taxon>Tracheophyta</taxon>
        <taxon>Spermatophyta</taxon>
        <taxon>Magnoliopsida</taxon>
        <taxon>eudicotyledons</taxon>
        <taxon>Gunneridae</taxon>
        <taxon>Pentapetalae</taxon>
        <taxon>rosids</taxon>
        <taxon>malvids</taxon>
        <taxon>Sapindales</taxon>
        <taxon>Rutaceae</taxon>
        <taxon>Aurantioideae</taxon>
        <taxon>Citrus</taxon>
    </lineage>
</organism>
<proteinExistence type="predicted"/>
<dbReference type="Proteomes" id="UP000829398">
    <property type="component" value="Chromosome 8"/>
</dbReference>
<reference evidence="2" key="1">
    <citation type="journal article" date="2023" name="Hortic. Res.">
        <title>A chromosome-level phased genome enabling allele-level studies in sweet orange: a case study on citrus Huanglongbing tolerance.</title>
        <authorList>
            <person name="Wu B."/>
            <person name="Yu Q."/>
            <person name="Deng Z."/>
            <person name="Duan Y."/>
            <person name="Luo F."/>
            <person name="Gmitter F. Jr."/>
        </authorList>
    </citation>
    <scope>NUCLEOTIDE SEQUENCE [LARGE SCALE GENOMIC DNA]</scope>
    <source>
        <strain evidence="2">cv. Valencia</strain>
    </source>
</reference>
<evidence type="ECO:0000313" key="2">
    <source>
        <dbReference type="Proteomes" id="UP000829398"/>
    </source>
</evidence>
<protein>
    <submittedName>
        <fullName evidence="1">Retrovirus-related pol polyprotein from transposon RE1</fullName>
    </submittedName>
</protein>
<keyword evidence="2" id="KW-1185">Reference proteome</keyword>